<dbReference type="InterPro" id="IPR020472">
    <property type="entry name" value="WD40_PAC1"/>
</dbReference>
<evidence type="ECO:0000256" key="6">
    <source>
        <dbReference type="SAM" id="MobiDB-lite"/>
    </source>
</evidence>
<feature type="repeat" description="WD" evidence="5">
    <location>
        <begin position="27"/>
        <end position="68"/>
    </location>
</feature>
<dbReference type="PROSITE" id="PS50082">
    <property type="entry name" value="WD_REPEATS_2"/>
    <property type="match status" value="3"/>
</dbReference>
<protein>
    <recommendedName>
        <fullName evidence="9">U3 small nucleolar RNA-interacting protein 2</fullName>
    </recommendedName>
</protein>
<evidence type="ECO:0000313" key="8">
    <source>
        <dbReference type="Proteomes" id="UP001434883"/>
    </source>
</evidence>
<dbReference type="SUPFAM" id="SSF50978">
    <property type="entry name" value="WD40 repeat-like"/>
    <property type="match status" value="1"/>
</dbReference>
<dbReference type="PANTHER" id="PTHR19865">
    <property type="entry name" value="U3 SMALL NUCLEOLAR RNA INTERACTING PROTEIN 2"/>
    <property type="match status" value="1"/>
</dbReference>
<dbReference type="PROSITE" id="PS00678">
    <property type="entry name" value="WD_REPEATS_1"/>
    <property type="match status" value="2"/>
</dbReference>
<feature type="repeat" description="WD" evidence="5">
    <location>
        <begin position="69"/>
        <end position="110"/>
    </location>
</feature>
<gene>
    <name evidence="7" type="ORF">XENOCAPTIV_028702</name>
</gene>
<proteinExistence type="predicted"/>
<accession>A0ABV0SC22</accession>
<comment type="caution">
    <text evidence="7">The sequence shown here is derived from an EMBL/GenBank/DDBJ whole genome shotgun (WGS) entry which is preliminary data.</text>
</comment>
<evidence type="ECO:0008006" key="9">
    <source>
        <dbReference type="Google" id="ProtNLM"/>
    </source>
</evidence>
<feature type="region of interest" description="Disordered" evidence="6">
    <location>
        <begin position="1"/>
        <end position="25"/>
    </location>
</feature>
<dbReference type="InterPro" id="IPR019775">
    <property type="entry name" value="WD40_repeat_CS"/>
</dbReference>
<evidence type="ECO:0000256" key="2">
    <source>
        <dbReference type="ARBA" id="ARBA00022574"/>
    </source>
</evidence>
<keyword evidence="4" id="KW-0539">Nucleus</keyword>
<keyword evidence="3" id="KW-0677">Repeat</keyword>
<evidence type="ECO:0000313" key="7">
    <source>
        <dbReference type="EMBL" id="MEQ2218058.1"/>
    </source>
</evidence>
<evidence type="ECO:0000256" key="3">
    <source>
        <dbReference type="ARBA" id="ARBA00022737"/>
    </source>
</evidence>
<dbReference type="InterPro" id="IPR036322">
    <property type="entry name" value="WD40_repeat_dom_sf"/>
</dbReference>
<dbReference type="Gene3D" id="2.130.10.10">
    <property type="entry name" value="YVTN repeat-like/Quinoprotein amine dehydrogenase"/>
    <property type="match status" value="1"/>
</dbReference>
<organism evidence="7 8">
    <name type="scientific">Xenoophorus captivus</name>
    <dbReference type="NCBI Taxonomy" id="1517983"/>
    <lineage>
        <taxon>Eukaryota</taxon>
        <taxon>Metazoa</taxon>
        <taxon>Chordata</taxon>
        <taxon>Craniata</taxon>
        <taxon>Vertebrata</taxon>
        <taxon>Euteleostomi</taxon>
        <taxon>Actinopterygii</taxon>
        <taxon>Neopterygii</taxon>
        <taxon>Teleostei</taxon>
        <taxon>Neoteleostei</taxon>
        <taxon>Acanthomorphata</taxon>
        <taxon>Ovalentaria</taxon>
        <taxon>Atherinomorphae</taxon>
        <taxon>Cyprinodontiformes</taxon>
        <taxon>Goodeidae</taxon>
        <taxon>Xenoophorus</taxon>
    </lineage>
</organism>
<evidence type="ECO:0000256" key="4">
    <source>
        <dbReference type="ARBA" id="ARBA00023242"/>
    </source>
</evidence>
<dbReference type="PRINTS" id="PR00320">
    <property type="entry name" value="GPROTEINBRPT"/>
</dbReference>
<dbReference type="Pfam" id="PF00400">
    <property type="entry name" value="WD40"/>
    <property type="match status" value="3"/>
</dbReference>
<keyword evidence="8" id="KW-1185">Reference proteome</keyword>
<dbReference type="InterPro" id="IPR001680">
    <property type="entry name" value="WD40_rpt"/>
</dbReference>
<keyword evidence="2 5" id="KW-0853">WD repeat</keyword>
<evidence type="ECO:0000256" key="1">
    <source>
        <dbReference type="ARBA" id="ARBA00004123"/>
    </source>
</evidence>
<evidence type="ECO:0000256" key="5">
    <source>
        <dbReference type="PROSITE-ProRule" id="PRU00221"/>
    </source>
</evidence>
<dbReference type="Proteomes" id="UP001434883">
    <property type="component" value="Unassembled WGS sequence"/>
</dbReference>
<name>A0ABV0SC22_9TELE</name>
<dbReference type="PANTHER" id="PTHR19865:SF0">
    <property type="entry name" value="U3 SMALL NUCLEOLAR RNA-INTERACTING PROTEIN 2"/>
    <property type="match status" value="1"/>
</dbReference>
<dbReference type="PROSITE" id="PS50294">
    <property type="entry name" value="WD_REPEATS_REGION"/>
    <property type="match status" value="2"/>
</dbReference>
<dbReference type="InterPro" id="IPR015943">
    <property type="entry name" value="WD40/YVTN_repeat-like_dom_sf"/>
</dbReference>
<comment type="subcellular location">
    <subcellularLocation>
        <location evidence="1">Nucleus</location>
    </subcellularLocation>
</comment>
<dbReference type="SMART" id="SM00320">
    <property type="entry name" value="WD40"/>
    <property type="match status" value="3"/>
</dbReference>
<reference evidence="7 8" key="1">
    <citation type="submission" date="2021-06" db="EMBL/GenBank/DDBJ databases">
        <authorList>
            <person name="Palmer J.M."/>
        </authorList>
    </citation>
    <scope>NUCLEOTIDE SEQUENCE [LARGE SCALE GENOMIC DNA]</scope>
    <source>
        <strain evidence="7 8">XC_2019</strain>
        <tissue evidence="7">Muscle</tissue>
    </source>
</reference>
<sequence length="210" mass="22792">MMLSGDIESGKKLHTIHGGRKGTEDRHVGHTAHILCMTISSDGKYLGTGDMNKLIMIWEAETCKHLYKFTGHKGPVSGLSFRKGTHDLYSASHDRSIKVWNVDENAYVETLFGHQDAITGLDSLSRERCVTAGGRDGTVRVWKIAEESQLVFHGHDVNKKKPLGTVKQAHGCHGDSGLEQPHWVASVAALQNSDTVASGASGCESPSQAF</sequence>
<dbReference type="EMBL" id="JAHRIN010076415">
    <property type="protein sequence ID" value="MEQ2218058.1"/>
    <property type="molecule type" value="Genomic_DNA"/>
</dbReference>
<feature type="repeat" description="WD" evidence="5">
    <location>
        <begin position="111"/>
        <end position="152"/>
    </location>
</feature>
<dbReference type="InterPro" id="IPR039241">
    <property type="entry name" value="Rrp9-like"/>
</dbReference>